<evidence type="ECO:0000313" key="2">
    <source>
        <dbReference type="EMBL" id="ACU15641.1"/>
    </source>
</evidence>
<sequence length="123" mass="14212">MQHLHMTKQHSSSKAQKLSSISLKEFIKMFPLCNNTNNVHQTETFFPSMQLPPLVVLLGLFLLLMLLLLLRCPLMINMATEFSQICINMHRFFQVMMHSYLISHPIFSINNNNSTAHLSILIL</sequence>
<proteinExistence type="evidence at transcript level"/>
<accession>C6T212</accession>
<name>C6T212_SOYBN</name>
<keyword evidence="1" id="KW-0472">Membrane</keyword>
<protein>
    <submittedName>
        <fullName evidence="2">Uncharacterized protein</fullName>
    </submittedName>
</protein>
<keyword evidence="1" id="KW-0812">Transmembrane</keyword>
<reference evidence="2" key="1">
    <citation type="submission" date="2009-08" db="EMBL/GenBank/DDBJ databases">
        <authorList>
            <person name="Cheung F."/>
            <person name="Xiao Y."/>
            <person name="Chan A."/>
            <person name="Moskal W."/>
            <person name="Town C.D."/>
        </authorList>
    </citation>
    <scope>NUCLEOTIDE SEQUENCE</scope>
</reference>
<dbReference type="AlphaFoldDB" id="C6T212"/>
<evidence type="ECO:0000256" key="1">
    <source>
        <dbReference type="SAM" id="Phobius"/>
    </source>
</evidence>
<keyword evidence="1" id="KW-1133">Transmembrane helix</keyword>
<feature type="transmembrane region" description="Helical" evidence="1">
    <location>
        <begin position="51"/>
        <end position="70"/>
    </location>
</feature>
<dbReference type="EMBL" id="BT091468">
    <property type="protein sequence ID" value="ACU15641.1"/>
    <property type="molecule type" value="mRNA"/>
</dbReference>
<organism evidence="2">
    <name type="scientific">Glycine max</name>
    <name type="common">Soybean</name>
    <name type="synonym">Glycine hispida</name>
    <dbReference type="NCBI Taxonomy" id="3847"/>
    <lineage>
        <taxon>Eukaryota</taxon>
        <taxon>Viridiplantae</taxon>
        <taxon>Streptophyta</taxon>
        <taxon>Embryophyta</taxon>
        <taxon>Tracheophyta</taxon>
        <taxon>Spermatophyta</taxon>
        <taxon>Magnoliopsida</taxon>
        <taxon>eudicotyledons</taxon>
        <taxon>Gunneridae</taxon>
        <taxon>Pentapetalae</taxon>
        <taxon>rosids</taxon>
        <taxon>fabids</taxon>
        <taxon>Fabales</taxon>
        <taxon>Fabaceae</taxon>
        <taxon>Papilionoideae</taxon>
        <taxon>50 kb inversion clade</taxon>
        <taxon>NPAAA clade</taxon>
        <taxon>indigoferoid/millettioid clade</taxon>
        <taxon>Phaseoleae</taxon>
        <taxon>Glycine</taxon>
        <taxon>Glycine subgen. Soja</taxon>
    </lineage>
</organism>